<accession>A0A815MZY5</accession>
<dbReference type="EMBL" id="CAJOBC010083935">
    <property type="protein sequence ID" value="CAF4309252.1"/>
    <property type="molecule type" value="Genomic_DNA"/>
</dbReference>
<keyword evidence="3" id="KW-1185">Reference proteome</keyword>
<evidence type="ECO:0000313" key="3">
    <source>
        <dbReference type="Proteomes" id="UP000663829"/>
    </source>
</evidence>
<dbReference type="EMBL" id="CAJNOQ010018502">
    <property type="protein sequence ID" value="CAF1430392.1"/>
    <property type="molecule type" value="Genomic_DNA"/>
</dbReference>
<comment type="caution">
    <text evidence="1">The sequence shown here is derived from an EMBL/GenBank/DDBJ whole genome shotgun (WGS) entry which is preliminary data.</text>
</comment>
<dbReference type="Proteomes" id="UP000681722">
    <property type="component" value="Unassembled WGS sequence"/>
</dbReference>
<gene>
    <name evidence="1" type="ORF">GPM918_LOCUS33982</name>
    <name evidence="2" type="ORF">SRO942_LOCUS34676</name>
</gene>
<proteinExistence type="predicted"/>
<evidence type="ECO:0000313" key="2">
    <source>
        <dbReference type="EMBL" id="CAF4309252.1"/>
    </source>
</evidence>
<sequence length="104" mass="11764">MANTFNRGDVVETPVGNGVVQRKRQHFEQYEVLLDAPVIEKFLHESDYRYPNDKSQPRVVGWAEGNQGAFHPSLLKKVEGDLGQIIREVDEEEKAQAIKASGQE</sequence>
<evidence type="ECO:0000313" key="1">
    <source>
        <dbReference type="EMBL" id="CAF1430392.1"/>
    </source>
</evidence>
<organism evidence="1 3">
    <name type="scientific">Didymodactylos carnosus</name>
    <dbReference type="NCBI Taxonomy" id="1234261"/>
    <lineage>
        <taxon>Eukaryota</taxon>
        <taxon>Metazoa</taxon>
        <taxon>Spiralia</taxon>
        <taxon>Gnathifera</taxon>
        <taxon>Rotifera</taxon>
        <taxon>Eurotatoria</taxon>
        <taxon>Bdelloidea</taxon>
        <taxon>Philodinida</taxon>
        <taxon>Philodinidae</taxon>
        <taxon>Didymodactylos</taxon>
    </lineage>
</organism>
<name>A0A815MZY5_9BILA</name>
<protein>
    <submittedName>
        <fullName evidence="1">Uncharacterized protein</fullName>
    </submittedName>
</protein>
<reference evidence="1" key="1">
    <citation type="submission" date="2021-02" db="EMBL/GenBank/DDBJ databases">
        <authorList>
            <person name="Nowell W R."/>
        </authorList>
    </citation>
    <scope>NUCLEOTIDE SEQUENCE</scope>
</reference>
<dbReference type="AlphaFoldDB" id="A0A815MZY5"/>
<dbReference type="Proteomes" id="UP000663829">
    <property type="component" value="Unassembled WGS sequence"/>
</dbReference>